<proteinExistence type="predicted"/>
<feature type="domain" description="Thiolase N-terminal" evidence="2">
    <location>
        <begin position="1"/>
        <end position="33"/>
    </location>
</feature>
<comment type="caution">
    <text evidence="3">The sequence shown here is derived from an EMBL/GenBank/DDBJ whole genome shotgun (WGS) entry which is preliminary data.</text>
</comment>
<evidence type="ECO:0000313" key="3">
    <source>
        <dbReference type="EMBL" id="ELZ16623.1"/>
    </source>
</evidence>
<evidence type="ECO:0000313" key="4">
    <source>
        <dbReference type="Proteomes" id="UP000011615"/>
    </source>
</evidence>
<keyword evidence="3" id="KW-0808">Transferase</keyword>
<name>M0C1U5_9EURY</name>
<accession>M0C1U5</accession>
<dbReference type="InterPro" id="IPR020616">
    <property type="entry name" value="Thiolase_N"/>
</dbReference>
<evidence type="ECO:0000259" key="2">
    <source>
        <dbReference type="Pfam" id="PF00108"/>
    </source>
</evidence>
<keyword evidence="4" id="KW-1185">Reference proteome</keyword>
<dbReference type="GO" id="GO:0008299">
    <property type="term" value="P:isoprenoid biosynthetic process"/>
    <property type="evidence" value="ECO:0007669"/>
    <property type="project" value="UniProtKB-KW"/>
</dbReference>
<organism evidence="3 4">
    <name type="scientific">Natrinema limicola JCM 13563</name>
    <dbReference type="NCBI Taxonomy" id="1230457"/>
    <lineage>
        <taxon>Archaea</taxon>
        <taxon>Methanobacteriati</taxon>
        <taxon>Methanobacteriota</taxon>
        <taxon>Stenosarchaea group</taxon>
        <taxon>Halobacteria</taxon>
        <taxon>Halobacteriales</taxon>
        <taxon>Natrialbaceae</taxon>
        <taxon>Natrinema</taxon>
    </lineage>
</organism>
<sequence length="39" mass="3852">MRAIRSGEADVVVAGGMERMTNMGTAGATKGLAGAADDL</sequence>
<dbReference type="Proteomes" id="UP000011615">
    <property type="component" value="Unassembled WGS sequence"/>
</dbReference>
<dbReference type="Pfam" id="PF00108">
    <property type="entry name" value="Thiolase_N"/>
    <property type="match status" value="1"/>
</dbReference>
<feature type="non-terminal residue" evidence="3">
    <location>
        <position position="39"/>
    </location>
</feature>
<keyword evidence="1" id="KW-0414">Isoprene biosynthesis</keyword>
<protein>
    <submittedName>
        <fullName evidence="3">Propanoyl-CoA C-acyltransferase</fullName>
    </submittedName>
</protein>
<dbReference type="AlphaFoldDB" id="M0C1U5"/>
<dbReference type="InterPro" id="IPR016039">
    <property type="entry name" value="Thiolase-like"/>
</dbReference>
<dbReference type="EMBL" id="AOIT01000075">
    <property type="protein sequence ID" value="ELZ16623.1"/>
    <property type="molecule type" value="Genomic_DNA"/>
</dbReference>
<dbReference type="SUPFAM" id="SSF53901">
    <property type="entry name" value="Thiolase-like"/>
    <property type="match status" value="1"/>
</dbReference>
<dbReference type="GO" id="GO:0016747">
    <property type="term" value="F:acyltransferase activity, transferring groups other than amino-acyl groups"/>
    <property type="evidence" value="ECO:0007669"/>
    <property type="project" value="InterPro"/>
</dbReference>
<dbReference type="Gene3D" id="3.40.47.10">
    <property type="match status" value="1"/>
</dbReference>
<gene>
    <name evidence="3" type="ORF">C476_16817</name>
</gene>
<dbReference type="eggNOG" id="arCOG01278">
    <property type="taxonomic scope" value="Archaea"/>
</dbReference>
<keyword evidence="3" id="KW-0012">Acyltransferase</keyword>
<reference evidence="3 4" key="1">
    <citation type="journal article" date="2014" name="PLoS Genet.">
        <title>Phylogenetically driven sequencing of extremely halophilic archaea reveals strategies for static and dynamic osmo-response.</title>
        <authorList>
            <person name="Becker E.A."/>
            <person name="Seitzer P.M."/>
            <person name="Tritt A."/>
            <person name="Larsen D."/>
            <person name="Krusor M."/>
            <person name="Yao A.I."/>
            <person name="Wu D."/>
            <person name="Madern D."/>
            <person name="Eisen J.A."/>
            <person name="Darling A.E."/>
            <person name="Facciotti M.T."/>
        </authorList>
    </citation>
    <scope>NUCLEOTIDE SEQUENCE [LARGE SCALE GENOMIC DNA]</scope>
    <source>
        <strain evidence="3 4">JCM 13563</strain>
    </source>
</reference>
<evidence type="ECO:0000256" key="1">
    <source>
        <dbReference type="ARBA" id="ARBA00023229"/>
    </source>
</evidence>